<dbReference type="EMBL" id="BAABJJ010000011">
    <property type="protein sequence ID" value="GAA4938796.1"/>
    <property type="molecule type" value="Genomic_DNA"/>
</dbReference>
<gene>
    <name evidence="1" type="ORF">GCM10023314_09300</name>
</gene>
<accession>A0ABP9GD55</accession>
<evidence type="ECO:0008006" key="3">
    <source>
        <dbReference type="Google" id="ProtNLM"/>
    </source>
</evidence>
<sequence length="59" mass="6737">MFKLLPTINILPITQQGKPAQTPPLLIDHVEDHIENYDEKPETLTADAGYGSEENQKWF</sequence>
<evidence type="ECO:0000313" key="2">
    <source>
        <dbReference type="Proteomes" id="UP001501302"/>
    </source>
</evidence>
<name>A0ABP9GD55_9FLAO</name>
<reference evidence="2" key="1">
    <citation type="journal article" date="2019" name="Int. J. Syst. Evol. Microbiol.">
        <title>The Global Catalogue of Microorganisms (GCM) 10K type strain sequencing project: providing services to taxonomists for standard genome sequencing and annotation.</title>
        <authorList>
            <consortium name="The Broad Institute Genomics Platform"/>
            <consortium name="The Broad Institute Genome Sequencing Center for Infectious Disease"/>
            <person name="Wu L."/>
            <person name="Ma J."/>
        </authorList>
    </citation>
    <scope>NUCLEOTIDE SEQUENCE [LARGE SCALE GENOMIC DNA]</scope>
    <source>
        <strain evidence="2">JCM 18285</strain>
    </source>
</reference>
<comment type="caution">
    <text evidence="1">The sequence shown here is derived from an EMBL/GenBank/DDBJ whole genome shotgun (WGS) entry which is preliminary data.</text>
</comment>
<organism evidence="1 2">
    <name type="scientific">Algibacter agarivorans</name>
    <dbReference type="NCBI Taxonomy" id="1109741"/>
    <lineage>
        <taxon>Bacteria</taxon>
        <taxon>Pseudomonadati</taxon>
        <taxon>Bacteroidota</taxon>
        <taxon>Flavobacteriia</taxon>
        <taxon>Flavobacteriales</taxon>
        <taxon>Flavobacteriaceae</taxon>
        <taxon>Algibacter</taxon>
    </lineage>
</organism>
<keyword evidence="2" id="KW-1185">Reference proteome</keyword>
<dbReference type="Proteomes" id="UP001501302">
    <property type="component" value="Unassembled WGS sequence"/>
</dbReference>
<protein>
    <recommendedName>
        <fullName evidence="3">Transposase IS4-like domain-containing protein</fullName>
    </recommendedName>
</protein>
<evidence type="ECO:0000313" key="1">
    <source>
        <dbReference type="EMBL" id="GAA4938796.1"/>
    </source>
</evidence>
<proteinExistence type="predicted"/>